<dbReference type="PANTHER" id="PTHR11346:SF80">
    <property type="entry name" value="GALECTIN-9C"/>
    <property type="match status" value="1"/>
</dbReference>
<dbReference type="InterPro" id="IPR013320">
    <property type="entry name" value="ConA-like_dom_sf"/>
</dbReference>
<feature type="domain" description="Galectin" evidence="4">
    <location>
        <begin position="2"/>
        <end position="122"/>
    </location>
</feature>
<evidence type="ECO:0000313" key="6">
    <source>
        <dbReference type="Proteomes" id="UP000472260"/>
    </source>
</evidence>
<dbReference type="InterPro" id="IPR044156">
    <property type="entry name" value="Galectin-like"/>
</dbReference>
<gene>
    <name evidence="5" type="primary">LOC107659768</name>
</gene>
<accession>A0A671MBR9</accession>
<dbReference type="Gene3D" id="2.60.120.200">
    <property type="match status" value="2"/>
</dbReference>
<reference evidence="5" key="1">
    <citation type="submission" date="2025-08" db="UniProtKB">
        <authorList>
            <consortium name="Ensembl"/>
        </authorList>
    </citation>
    <scope>IDENTIFICATION</scope>
</reference>
<dbReference type="SMART" id="SM00276">
    <property type="entry name" value="GLECT"/>
    <property type="match status" value="2"/>
</dbReference>
<dbReference type="AlphaFoldDB" id="A0A671MBR9"/>
<dbReference type="SUPFAM" id="SSF49899">
    <property type="entry name" value="Concanavalin A-like lectins/glucanases"/>
    <property type="match status" value="2"/>
</dbReference>
<keyword evidence="1 3" id="KW-0430">Lectin</keyword>
<dbReference type="PANTHER" id="PTHR11346">
    <property type="entry name" value="GALECTIN"/>
    <property type="match status" value="1"/>
</dbReference>
<dbReference type="GO" id="GO:0030246">
    <property type="term" value="F:carbohydrate binding"/>
    <property type="evidence" value="ECO:0007669"/>
    <property type="project" value="UniProtKB-UniRule"/>
</dbReference>
<dbReference type="SMART" id="SM00908">
    <property type="entry name" value="Gal-bind_lectin"/>
    <property type="match status" value="2"/>
</dbReference>
<reference evidence="5" key="2">
    <citation type="submission" date="2025-09" db="UniProtKB">
        <authorList>
            <consortium name="Ensembl"/>
        </authorList>
    </citation>
    <scope>IDENTIFICATION</scope>
</reference>
<keyword evidence="2" id="KW-0677">Repeat</keyword>
<evidence type="ECO:0000259" key="4">
    <source>
        <dbReference type="PROSITE" id="PS51304"/>
    </source>
</evidence>
<evidence type="ECO:0000256" key="3">
    <source>
        <dbReference type="RuleBase" id="RU102079"/>
    </source>
</evidence>
<evidence type="ECO:0000256" key="2">
    <source>
        <dbReference type="ARBA" id="ARBA00022737"/>
    </source>
</evidence>
<dbReference type="CDD" id="cd00070">
    <property type="entry name" value="GLECT"/>
    <property type="match status" value="2"/>
</dbReference>
<sequence>RASMHFLRCMKMVCKSFTQSVPFSTPIQGGLQDGMSITVNLQYGSDVILHFNPRYEGGSGFVVHYTNQKGVWGEEEHEYKTPKYNYLFDGKPFFEYKHRMPFSCVDHIYVFGKVELNLVAFQYLAPHYAAPPGSFTMPYKSIIYGGVQPGKVIIIQGVISPQAKRICFKLRYITGIALEYSLRFDENVVVCNTYDDGTWGKEEQCGCMPFKRGQPLQVTIFCTHQNFEVFSNGEKVHTYSHRYSNLENIDVLDIRGDVQLSFVQP</sequence>
<organism evidence="5 6">
    <name type="scientific">Sinocyclocheilus anshuiensis</name>
    <dbReference type="NCBI Taxonomy" id="1608454"/>
    <lineage>
        <taxon>Eukaryota</taxon>
        <taxon>Metazoa</taxon>
        <taxon>Chordata</taxon>
        <taxon>Craniata</taxon>
        <taxon>Vertebrata</taxon>
        <taxon>Euteleostomi</taxon>
        <taxon>Actinopterygii</taxon>
        <taxon>Neopterygii</taxon>
        <taxon>Teleostei</taxon>
        <taxon>Ostariophysi</taxon>
        <taxon>Cypriniformes</taxon>
        <taxon>Cyprinidae</taxon>
        <taxon>Cyprininae</taxon>
        <taxon>Sinocyclocheilus</taxon>
    </lineage>
</organism>
<dbReference type="InterPro" id="IPR001079">
    <property type="entry name" value="Galectin_CRD"/>
</dbReference>
<dbReference type="Ensembl" id="ENSSANT00000031757.1">
    <property type="protein sequence ID" value="ENSSANP00000029832.1"/>
    <property type="gene ID" value="ENSSANG00000015196.1"/>
</dbReference>
<name>A0A671MBR9_9TELE</name>
<protein>
    <recommendedName>
        <fullName evidence="3">Galectin</fullName>
    </recommendedName>
</protein>
<feature type="domain" description="Galectin" evidence="4">
    <location>
        <begin position="139"/>
        <end position="265"/>
    </location>
</feature>
<dbReference type="Proteomes" id="UP000472260">
    <property type="component" value="Unassembled WGS sequence"/>
</dbReference>
<dbReference type="PROSITE" id="PS51304">
    <property type="entry name" value="GALECTIN"/>
    <property type="match status" value="2"/>
</dbReference>
<dbReference type="Pfam" id="PF00337">
    <property type="entry name" value="Gal-bind_lectin"/>
    <property type="match status" value="2"/>
</dbReference>
<proteinExistence type="predicted"/>
<evidence type="ECO:0000256" key="1">
    <source>
        <dbReference type="ARBA" id="ARBA00022734"/>
    </source>
</evidence>
<keyword evidence="6" id="KW-1185">Reference proteome</keyword>
<dbReference type="FunFam" id="2.60.120.200:FF:000124">
    <property type="entry name" value="Galectin-4"/>
    <property type="match status" value="1"/>
</dbReference>
<evidence type="ECO:0000313" key="5">
    <source>
        <dbReference type="Ensembl" id="ENSSANP00000029832.1"/>
    </source>
</evidence>